<evidence type="ECO:0000256" key="2">
    <source>
        <dbReference type="ARBA" id="ARBA00022723"/>
    </source>
</evidence>
<feature type="binding site" evidence="5">
    <location>
        <position position="61"/>
    </location>
    <ligand>
        <name>[4Fe-4S] cluster</name>
        <dbReference type="ChEBI" id="CHEBI:49883"/>
        <note>4Fe-4S-S-AdoMet</note>
    </ligand>
</feature>
<accession>A0A923LRS0</accession>
<dbReference type="AlphaFoldDB" id="A0A923LRS0"/>
<comment type="caution">
    <text evidence="7">The sequence shown here is derived from an EMBL/GenBank/DDBJ whole genome shotgun (WGS) entry which is preliminary data.</text>
</comment>
<protein>
    <submittedName>
        <fullName evidence="7">Radical SAM protein</fullName>
    </submittedName>
</protein>
<dbReference type="InterPro" id="IPR040085">
    <property type="entry name" value="MJ0674-like"/>
</dbReference>
<dbReference type="PANTHER" id="PTHR43075">
    <property type="entry name" value="FORMATE LYASE ACTIVATING ENZYME, PUTATIVE (AFU_ORTHOLOGUE AFUA_2G15630)-RELATED"/>
    <property type="match status" value="1"/>
</dbReference>
<gene>
    <name evidence="7" type="ORF">H8S45_01090</name>
</gene>
<proteinExistence type="predicted"/>
<feature type="binding site" evidence="5">
    <location>
        <position position="68"/>
    </location>
    <ligand>
        <name>[4Fe-4S] cluster</name>
        <dbReference type="ChEBI" id="CHEBI:49883"/>
        <note>4Fe-4S-S-AdoMet</note>
    </ligand>
</feature>
<dbReference type="Gene3D" id="3.20.20.70">
    <property type="entry name" value="Aldolase class I"/>
    <property type="match status" value="1"/>
</dbReference>
<dbReference type="InterPro" id="IPR013785">
    <property type="entry name" value="Aldolase_TIM"/>
</dbReference>
<reference evidence="7" key="1">
    <citation type="submission" date="2020-08" db="EMBL/GenBank/DDBJ databases">
        <title>Genome public.</title>
        <authorList>
            <person name="Liu C."/>
            <person name="Sun Q."/>
        </authorList>
    </citation>
    <scope>NUCLEOTIDE SEQUENCE</scope>
    <source>
        <strain evidence="7">NSJ-28</strain>
    </source>
</reference>
<evidence type="ECO:0000313" key="8">
    <source>
        <dbReference type="Proteomes" id="UP000606499"/>
    </source>
</evidence>
<dbReference type="EMBL" id="JACOPL010000001">
    <property type="protein sequence ID" value="MBC5724070.1"/>
    <property type="molecule type" value="Genomic_DNA"/>
</dbReference>
<name>A0A923LRS0_9FIRM</name>
<dbReference type="PIRSF" id="PIRSF004869">
    <property type="entry name" value="PflX_prd"/>
    <property type="match status" value="1"/>
</dbReference>
<dbReference type="PANTHER" id="PTHR43075:SF1">
    <property type="entry name" value="FORMATE LYASE ACTIVATING ENZYME, PUTATIVE (AFU_ORTHOLOGUE AFUA_2G15630)-RELATED"/>
    <property type="match status" value="1"/>
</dbReference>
<keyword evidence="4 5" id="KW-0411">Iron-sulfur</keyword>
<organism evidence="7 8">
    <name type="scientific">Agathobaculum faecis</name>
    <dbReference type="NCBI Taxonomy" id="2763013"/>
    <lineage>
        <taxon>Bacteria</taxon>
        <taxon>Bacillati</taxon>
        <taxon>Bacillota</taxon>
        <taxon>Clostridia</taxon>
        <taxon>Eubacteriales</taxon>
        <taxon>Butyricicoccaceae</taxon>
        <taxon>Agathobaculum</taxon>
    </lineage>
</organism>
<dbReference type="InterPro" id="IPR007197">
    <property type="entry name" value="rSAM"/>
</dbReference>
<dbReference type="SFLD" id="SFLDG01099">
    <property type="entry name" value="Uncharacterised_Radical_SAM_Su"/>
    <property type="match status" value="1"/>
</dbReference>
<comment type="cofactor">
    <cofactor evidence="5">
        <name>[4Fe-4S] cluster</name>
        <dbReference type="ChEBI" id="CHEBI:49883"/>
    </cofactor>
    <text evidence="5">Binds 1 [4Fe-4S] cluster. The cluster is coordinated with 3 cysteines and an exchangeable S-adenosyl-L-methionine.</text>
</comment>
<keyword evidence="8" id="KW-1185">Reference proteome</keyword>
<keyword evidence="2 5" id="KW-0479">Metal-binding</keyword>
<evidence type="ECO:0000256" key="3">
    <source>
        <dbReference type="ARBA" id="ARBA00023004"/>
    </source>
</evidence>
<dbReference type="SUPFAM" id="SSF102114">
    <property type="entry name" value="Radical SAM enzymes"/>
    <property type="match status" value="1"/>
</dbReference>
<dbReference type="GO" id="GO:0046872">
    <property type="term" value="F:metal ion binding"/>
    <property type="evidence" value="ECO:0007669"/>
    <property type="project" value="UniProtKB-KW"/>
</dbReference>
<feature type="domain" description="Radical SAM core" evidence="6">
    <location>
        <begin position="56"/>
        <end position="188"/>
    </location>
</feature>
<sequence>MTGLLKHCTLCPRACGADRTRTRGLCGAGAQVEASRASLHLWEEPPISGTHGSGTVFFTHCSLGCVFCQNRQISRRAASGTTVSIAELAKTFLSLQNKGAHNINLVTGAHYAPQVIEALAQARLLGLNIPIVYNSSGYESEDTLALLDGWIDIYLPDYKYYSSYYAARYSHAEDYRETAVDAIAEMVRQSGPPQYDANGLLLRGTIIRHLMLPGLAGDTAQVLRDIAVRFSDTVLVSLMRQYTPFDMECWPELNRTVTDQEYEDACTLFRSLGLSGFFQQEQAVGESFIPAFDGSGLEEEK</sequence>
<feature type="binding site" evidence="5">
    <location>
        <position position="65"/>
    </location>
    <ligand>
        <name>[4Fe-4S] cluster</name>
        <dbReference type="ChEBI" id="CHEBI:49883"/>
        <note>4Fe-4S-S-AdoMet</note>
    </ligand>
</feature>
<dbReference type="SFLD" id="SFLDS00029">
    <property type="entry name" value="Radical_SAM"/>
    <property type="match status" value="1"/>
</dbReference>
<keyword evidence="1 5" id="KW-0949">S-adenosyl-L-methionine</keyword>
<dbReference type="GO" id="GO:0003824">
    <property type="term" value="F:catalytic activity"/>
    <property type="evidence" value="ECO:0007669"/>
    <property type="project" value="InterPro"/>
</dbReference>
<dbReference type="RefSeq" id="WP_054325925.1">
    <property type="nucleotide sequence ID" value="NZ_JACOPL010000001.1"/>
</dbReference>
<evidence type="ECO:0000256" key="4">
    <source>
        <dbReference type="ARBA" id="ARBA00023014"/>
    </source>
</evidence>
<dbReference type="InterPro" id="IPR016431">
    <property type="entry name" value="Pyrv-formate_lyase-activ_prd"/>
</dbReference>
<dbReference type="InterPro" id="IPR058240">
    <property type="entry name" value="rSAM_sf"/>
</dbReference>
<dbReference type="Pfam" id="PF04055">
    <property type="entry name" value="Radical_SAM"/>
    <property type="match status" value="1"/>
</dbReference>
<evidence type="ECO:0000313" key="7">
    <source>
        <dbReference type="EMBL" id="MBC5724070.1"/>
    </source>
</evidence>
<evidence type="ECO:0000256" key="1">
    <source>
        <dbReference type="ARBA" id="ARBA00022691"/>
    </source>
</evidence>
<evidence type="ECO:0000259" key="6">
    <source>
        <dbReference type="Pfam" id="PF04055"/>
    </source>
</evidence>
<evidence type="ECO:0000256" key="5">
    <source>
        <dbReference type="PIRSR" id="PIRSR004869-50"/>
    </source>
</evidence>
<dbReference type="Proteomes" id="UP000606499">
    <property type="component" value="Unassembled WGS sequence"/>
</dbReference>
<dbReference type="GO" id="GO:0051536">
    <property type="term" value="F:iron-sulfur cluster binding"/>
    <property type="evidence" value="ECO:0007669"/>
    <property type="project" value="UniProtKB-KW"/>
</dbReference>
<keyword evidence="3 5" id="KW-0408">Iron</keyword>